<proteinExistence type="predicted"/>
<sequence>MSIPNQSSSSLPPRQGILSLSIKDINALYHAYIPFTRNGGLFIPTNRNYCIGDEVFMLLTLMEEVEKVPVAGKVVWITPRGAQSNRAAGIGIQFNDINGSAARNKIETYLAGMLKSEKSTHTM</sequence>
<dbReference type="HOGENOM" id="CLU_147899_0_0_6"/>
<feature type="domain" description="PilZ" evidence="1">
    <location>
        <begin position="21"/>
        <end position="111"/>
    </location>
</feature>
<evidence type="ECO:0000313" key="2">
    <source>
        <dbReference type="EMBL" id="KFI19461.1"/>
    </source>
</evidence>
<name>A0A0E2Z2L4_9GAMM</name>
<reference evidence="2 3" key="1">
    <citation type="submission" date="2014-07" db="EMBL/GenBank/DDBJ databases">
        <title>Comparative analysis of Nitrosococcus oceani genome inventories of strains from Pacific and Atlantic gyres.</title>
        <authorList>
            <person name="Lim C.K."/>
            <person name="Wang L."/>
            <person name="Sayavedra-Soto L.A."/>
            <person name="Klotz M.G."/>
        </authorList>
    </citation>
    <scope>NUCLEOTIDE SEQUENCE [LARGE SCALE GENOMIC DNA]</scope>
    <source>
        <strain evidence="2 3">C-27</strain>
    </source>
</reference>
<dbReference type="GO" id="GO:0035438">
    <property type="term" value="F:cyclic-di-GMP binding"/>
    <property type="evidence" value="ECO:0007669"/>
    <property type="project" value="InterPro"/>
</dbReference>
<comment type="caution">
    <text evidence="2">The sequence shown here is derived from an EMBL/GenBank/DDBJ whole genome shotgun (WGS) entry which is preliminary data.</text>
</comment>
<organism evidence="2 3">
    <name type="scientific">Nitrosococcus oceani C-27</name>
    <dbReference type="NCBI Taxonomy" id="314279"/>
    <lineage>
        <taxon>Bacteria</taxon>
        <taxon>Pseudomonadati</taxon>
        <taxon>Pseudomonadota</taxon>
        <taxon>Gammaproteobacteria</taxon>
        <taxon>Chromatiales</taxon>
        <taxon>Chromatiaceae</taxon>
        <taxon>Nitrosococcus</taxon>
    </lineage>
</organism>
<protein>
    <submittedName>
        <fullName evidence="2">Pilus assembly protein PilZ</fullName>
    </submittedName>
</protein>
<dbReference type="Pfam" id="PF07238">
    <property type="entry name" value="PilZ"/>
    <property type="match status" value="1"/>
</dbReference>
<dbReference type="AlphaFoldDB" id="A0A0E2Z2L4"/>
<gene>
    <name evidence="2" type="ORF">IB75_08805</name>
</gene>
<dbReference type="EMBL" id="JPGN01000053">
    <property type="protein sequence ID" value="KFI19461.1"/>
    <property type="molecule type" value="Genomic_DNA"/>
</dbReference>
<dbReference type="OrthoDB" id="5296245at2"/>
<dbReference type="InterPro" id="IPR009875">
    <property type="entry name" value="PilZ_domain"/>
</dbReference>
<evidence type="ECO:0000259" key="1">
    <source>
        <dbReference type="Pfam" id="PF07238"/>
    </source>
</evidence>
<dbReference type="Proteomes" id="UP000028839">
    <property type="component" value="Unassembled WGS sequence"/>
</dbReference>
<dbReference type="Gene3D" id="2.40.10.220">
    <property type="entry name" value="predicted glycosyltransferase like domains"/>
    <property type="match status" value="1"/>
</dbReference>
<evidence type="ECO:0000313" key="3">
    <source>
        <dbReference type="Proteomes" id="UP000028839"/>
    </source>
</evidence>
<accession>A0A0E2Z2L4</accession>